<keyword evidence="8" id="KW-0150">Chloroplast</keyword>
<dbReference type="NCBIfam" id="TIGR00231">
    <property type="entry name" value="small_GTP"/>
    <property type="match status" value="1"/>
</dbReference>
<dbReference type="InterPro" id="IPR027417">
    <property type="entry name" value="P-loop_NTPase"/>
</dbReference>
<dbReference type="InterPro" id="IPR000795">
    <property type="entry name" value="T_Tr_GTP-bd_dom"/>
</dbReference>
<dbReference type="Pfam" id="PF22042">
    <property type="entry name" value="EF-G_D2"/>
    <property type="match status" value="1"/>
</dbReference>
<keyword evidence="4" id="KW-0648">Protein biosynthesis</keyword>
<dbReference type="FunFam" id="2.40.30.10:FF:000008">
    <property type="entry name" value="Translation initiation factor IF-2"/>
    <property type="match status" value="1"/>
</dbReference>
<dbReference type="GO" id="GO:0005525">
    <property type="term" value="F:GTP binding"/>
    <property type="evidence" value="ECO:0007669"/>
    <property type="project" value="UniProtKB-KW"/>
</dbReference>
<dbReference type="InterPro" id="IPR053905">
    <property type="entry name" value="EF-G-like_DII"/>
</dbReference>
<dbReference type="Pfam" id="PF00009">
    <property type="entry name" value="GTP_EFTU"/>
    <property type="match status" value="1"/>
</dbReference>
<dbReference type="SUPFAM" id="SSF52540">
    <property type="entry name" value="P-loop containing nucleoside triphosphate hydrolases"/>
    <property type="match status" value="1"/>
</dbReference>
<dbReference type="CDD" id="cd01887">
    <property type="entry name" value="IF2_eIF5B"/>
    <property type="match status" value="1"/>
</dbReference>
<gene>
    <name evidence="8" type="primary">infB</name>
</gene>
<dbReference type="Gene3D" id="3.40.50.10050">
    <property type="entry name" value="Translation initiation factor IF- 2, domain 3"/>
    <property type="match status" value="1"/>
</dbReference>
<dbReference type="GO" id="GO:0003743">
    <property type="term" value="F:translation initiation factor activity"/>
    <property type="evidence" value="ECO:0007669"/>
    <property type="project" value="UniProtKB-KW"/>
</dbReference>
<dbReference type="PANTHER" id="PTHR43381:SF5">
    <property type="entry name" value="TR-TYPE G DOMAIN-CONTAINING PROTEIN"/>
    <property type="match status" value="1"/>
</dbReference>
<dbReference type="InterPro" id="IPR023115">
    <property type="entry name" value="TIF_IF2_dom3"/>
</dbReference>
<evidence type="ECO:0000256" key="5">
    <source>
        <dbReference type="ARBA" id="ARBA00023134"/>
    </source>
</evidence>
<proteinExistence type="inferred from homology"/>
<dbReference type="GO" id="GO:0003924">
    <property type="term" value="F:GTPase activity"/>
    <property type="evidence" value="ECO:0007669"/>
    <property type="project" value="InterPro"/>
</dbReference>
<evidence type="ECO:0000256" key="6">
    <source>
        <dbReference type="ARBA" id="ARBA00044105"/>
    </source>
</evidence>
<dbReference type="AlphaFoldDB" id="A0A455TP35"/>
<dbReference type="Pfam" id="PF04760">
    <property type="entry name" value="IF2_N"/>
    <property type="match status" value="1"/>
</dbReference>
<dbReference type="FunFam" id="3.40.50.300:FF:000019">
    <property type="entry name" value="Translation initiation factor IF-2"/>
    <property type="match status" value="1"/>
</dbReference>
<keyword evidence="3" id="KW-0547">Nucleotide-binding</keyword>
<geneLocation type="chloroplast" evidence="8"/>
<dbReference type="SUPFAM" id="SSF50447">
    <property type="entry name" value="Translation proteins"/>
    <property type="match status" value="2"/>
</dbReference>
<evidence type="ECO:0000259" key="7">
    <source>
        <dbReference type="PROSITE" id="PS51722"/>
    </source>
</evidence>
<sequence>MIPYRKHRCEKLSNLFQFTLELASTHPNNIDKSWLQLQHPKIVYMDKAKVSSSISTLSSPNDITDVGTEELGLILNRTDKKTKNYSKLTDTLEYKKNKIKLKKKVRAKIHINDDDESMGGDSDQSNQSKVNQSLALSLMRPANQLKKISNPGRISYKKNSLVTKHSKKKETIPSLSSSKTTQVILTDPISIENLSITLSIPPAEIIKFLFMKGISVTVNQVVDIKLAKSIADEYGIIVEDKENPRVLLRKNEFETSESQELLSKRAPIVAVFGHVDHGKTTLLDTIRSSQTAALESGGITQKIEAYQVNVNQSKIIFLDTPGHEAFASTRLLGVQVTDIGVLVVAADDGLQPQSVEAITYLKDSGIPFVVALNKVDKPESNIDSIKKALAEFEITAAESGGNTPIIAISALKNINIDLLLTTITDIADSNQLQANPNSLASGTILNGYLDKQKGPVAHIIVQNGTLGIGDYITNSNCISKIRSISGQGLEDVNNVGPSSIATISGLSSIPQSGTTFKALENTKNARKQLAEFQKSKSLNSNQGHQKLNTRITLEAPLQNKNTKNKKVNIVLKTDSDGTIEAIIQSFSNIPQEKVQLNIVSISVGEVNASDVNLASVSDSLMLSFNTNIPSKISSLALKMNVIIEDFKVIYDLIEYVEKEMLKFVDIDYREQTIGSGVVESVFVVSKGNVAGSIVTEGKLKRNSYIRVHRNDELVHEGRLSSLKRVKEDVEEVSVGNECGVLCNNFDKWQKQDIISSYELIEKAKTL</sequence>
<dbReference type="InterPro" id="IPR006847">
    <property type="entry name" value="IF2_N"/>
</dbReference>
<dbReference type="PROSITE" id="PS01176">
    <property type="entry name" value="IF2"/>
    <property type="match status" value="1"/>
</dbReference>
<keyword evidence="2 8" id="KW-0396">Initiation factor</keyword>
<evidence type="ECO:0000256" key="2">
    <source>
        <dbReference type="ARBA" id="ARBA00022540"/>
    </source>
</evidence>
<organism evidence="8">
    <name type="scientific">Palmaria palmata</name>
    <name type="common">Dulse</name>
    <name type="synonym">Rhodymenia palmata</name>
    <dbReference type="NCBI Taxonomy" id="2822"/>
    <lineage>
        <taxon>Eukaryota</taxon>
        <taxon>Rhodophyta</taxon>
        <taxon>Florideophyceae</taxon>
        <taxon>Nemaliophycidae</taxon>
        <taxon>Palmariales</taxon>
        <taxon>Palmariaceae</taxon>
        <taxon>Palmaria</taxon>
    </lineage>
</organism>
<comment type="similarity">
    <text evidence="1">Belongs to the TRAFAC class translation factor GTPase superfamily. Classic translation factor GTPase family. IF-2 subfamily.</text>
</comment>
<dbReference type="EMBL" id="AB807662">
    <property type="protein sequence ID" value="BBI37273.1"/>
    <property type="molecule type" value="Genomic_DNA"/>
</dbReference>
<reference evidence="8" key="1">
    <citation type="journal article" date="2019" name="Mar. Drugs">
        <title>In Silico Analysis of Relationship between Proteins from Plastid Genome of Red Alga Palmaria sp. (Japan) and Angiotensin I Converting Enzyme Inhibitory Peptides.</title>
        <authorList>
            <person name="Kumagai Y."/>
            <person name="Miyabe Y."/>
            <person name="Takeda T."/>
            <person name="Adachi K."/>
            <person name="Yasui H."/>
            <person name="Kishimura H."/>
        </authorList>
    </citation>
    <scope>NUCLEOTIDE SEQUENCE</scope>
</reference>
<dbReference type="InterPro" id="IPR005225">
    <property type="entry name" value="Small_GTP-bd"/>
</dbReference>
<name>A0A455TP35_PALPL</name>
<dbReference type="InterPro" id="IPR009000">
    <property type="entry name" value="Transl_B-barrel_sf"/>
</dbReference>
<keyword evidence="8" id="KW-0934">Plastid</keyword>
<accession>A0A455TP35</accession>
<dbReference type="Gene3D" id="2.40.30.10">
    <property type="entry name" value="Translation factors"/>
    <property type="match status" value="2"/>
</dbReference>
<evidence type="ECO:0000313" key="8">
    <source>
        <dbReference type="EMBL" id="BBI37273.1"/>
    </source>
</evidence>
<dbReference type="PANTHER" id="PTHR43381">
    <property type="entry name" value="TRANSLATION INITIATION FACTOR IF-2-RELATED"/>
    <property type="match status" value="1"/>
</dbReference>
<dbReference type="InterPro" id="IPR015760">
    <property type="entry name" value="TIF_IF2"/>
</dbReference>
<dbReference type="GO" id="GO:0005737">
    <property type="term" value="C:cytoplasm"/>
    <property type="evidence" value="ECO:0007669"/>
    <property type="project" value="TreeGrafter"/>
</dbReference>
<protein>
    <recommendedName>
        <fullName evidence="6">Translation initiation factor IF-2, chloroplastic</fullName>
    </recommendedName>
</protein>
<feature type="domain" description="Tr-type G" evidence="7">
    <location>
        <begin position="264"/>
        <end position="431"/>
    </location>
</feature>
<dbReference type="PROSITE" id="PS51722">
    <property type="entry name" value="G_TR_2"/>
    <property type="match status" value="1"/>
</dbReference>
<dbReference type="SUPFAM" id="SSF52156">
    <property type="entry name" value="Initiation factor IF2/eIF5b, domain 3"/>
    <property type="match status" value="1"/>
</dbReference>
<dbReference type="Pfam" id="PF11987">
    <property type="entry name" value="IF-2"/>
    <property type="match status" value="1"/>
</dbReference>
<keyword evidence="5" id="KW-0342">GTP-binding</keyword>
<dbReference type="InterPro" id="IPR036925">
    <property type="entry name" value="TIF_IF2_dom3_sf"/>
</dbReference>
<evidence type="ECO:0000256" key="4">
    <source>
        <dbReference type="ARBA" id="ARBA00022917"/>
    </source>
</evidence>
<evidence type="ECO:0000256" key="3">
    <source>
        <dbReference type="ARBA" id="ARBA00022741"/>
    </source>
</evidence>
<dbReference type="Gene3D" id="3.40.50.300">
    <property type="entry name" value="P-loop containing nucleotide triphosphate hydrolases"/>
    <property type="match status" value="1"/>
</dbReference>
<dbReference type="CDD" id="cd03692">
    <property type="entry name" value="mtIF2_IVc"/>
    <property type="match status" value="1"/>
</dbReference>
<evidence type="ECO:0000256" key="1">
    <source>
        <dbReference type="ARBA" id="ARBA00007733"/>
    </source>
</evidence>
<dbReference type="NCBIfam" id="TIGR00487">
    <property type="entry name" value="IF-2"/>
    <property type="match status" value="1"/>
</dbReference>
<dbReference type="InterPro" id="IPR000178">
    <property type="entry name" value="TF_IF2_bacterial-like"/>
</dbReference>
<dbReference type="FunFam" id="3.40.50.10050:FF:000001">
    <property type="entry name" value="Translation initiation factor IF-2"/>
    <property type="match status" value="1"/>
</dbReference>